<keyword evidence="6" id="KW-0472">Membrane</keyword>
<feature type="domain" description="Sulfatase N-terminal" evidence="7">
    <location>
        <begin position="72"/>
        <end position="393"/>
    </location>
</feature>
<dbReference type="PATRIC" id="fig|1263867.3.peg.6056"/>
<proteinExistence type="inferred from homology"/>
<dbReference type="Gene3D" id="3.40.720.10">
    <property type="entry name" value="Alkaline Phosphatase, subunit A"/>
    <property type="match status" value="1"/>
</dbReference>
<protein>
    <submittedName>
        <fullName evidence="8">N-acetylgalactosamine 6-sulfate sulfatase (GALNS)</fullName>
    </submittedName>
</protein>
<keyword evidence="3" id="KW-0378">Hydrolase</keyword>
<dbReference type="PROSITE" id="PS00523">
    <property type="entry name" value="SULFATASE_1"/>
    <property type="match status" value="1"/>
</dbReference>
<reference evidence="8" key="2">
    <citation type="journal article" date="2013" name="Mar. Genomics">
        <title>Expression of sulfatases in Rhodopirellula baltica and the diversity of sulfatases in the genus Rhodopirellula.</title>
        <authorList>
            <person name="Wegner C.E."/>
            <person name="Richter-Heitmann T."/>
            <person name="Klindworth A."/>
            <person name="Klockow C."/>
            <person name="Richter M."/>
            <person name="Achstetter T."/>
            <person name="Glockner F.O."/>
            <person name="Harder J."/>
        </authorList>
    </citation>
    <scope>NUCLEOTIDE SEQUENCE [LARGE SCALE GENOMIC DNA]</scope>
    <source>
        <strain evidence="8">6C</strain>
    </source>
</reference>
<sequence>MNDFPSNDLSPKNYASNLHYLCKPTPFSWHAFFLVYHFMFRASFFLVVLLCTCFLSLAASSAIEPTSVTPQPNILMIYADDLGYETLQCYDGLDFTTPKLDAMAAEGVRFNRAYASPVCTPSRVSLLTGLYPFRHSHLGVLPVHKGTHQKVDFGKMPTFPQLLRANGYTTSVTGKWQLATLEVWPNHIRNAGFDSWCVWQIWRDGEKTSRHWNPTFNEDGQIREDIQKRFGPDVLVDYVIEQMAEAQAANQPFLIIHNELLPHDPIVETPEDRRLNRQPRLTHMVGYLDQLVGRLLDAVERLGIRDNTYVVFMGDNGTHEVDFDNPKFGQPGERKHTRHTRAGTVNGGKFELNDAGTHVPLIVWGPPSVPAGQVCDDLVDVVDLFPTYCELTNTAIPESLIVDGRSIVPQIHGQTGELRPWVHHAISGKGESLFDGSWRAFTQKDQLWDARQLPAESPAAADDERAESARARLEEAFQTLHQNTLTD</sequence>
<gene>
    <name evidence="8" type="ORF">RE6C_05650</name>
</gene>
<keyword evidence="2" id="KW-0479">Metal-binding</keyword>
<dbReference type="GO" id="GO:0046872">
    <property type="term" value="F:metal ion binding"/>
    <property type="evidence" value="ECO:0007669"/>
    <property type="project" value="UniProtKB-KW"/>
</dbReference>
<dbReference type="InterPro" id="IPR024607">
    <property type="entry name" value="Sulfatase_CS"/>
</dbReference>
<dbReference type="PANTHER" id="PTHR42693:SF53">
    <property type="entry name" value="ENDO-4-O-SULFATASE"/>
    <property type="match status" value="1"/>
</dbReference>
<accession>M2ALT1</accession>
<organism evidence="8 9">
    <name type="scientific">Rhodopirellula europaea 6C</name>
    <dbReference type="NCBI Taxonomy" id="1263867"/>
    <lineage>
        <taxon>Bacteria</taxon>
        <taxon>Pseudomonadati</taxon>
        <taxon>Planctomycetota</taxon>
        <taxon>Planctomycetia</taxon>
        <taxon>Pirellulales</taxon>
        <taxon>Pirellulaceae</taxon>
        <taxon>Rhodopirellula</taxon>
    </lineage>
</organism>
<evidence type="ECO:0000256" key="6">
    <source>
        <dbReference type="SAM" id="Phobius"/>
    </source>
</evidence>
<keyword evidence="9" id="KW-1185">Reference proteome</keyword>
<feature type="region of interest" description="Disordered" evidence="5">
    <location>
        <begin position="322"/>
        <end position="348"/>
    </location>
</feature>
<evidence type="ECO:0000256" key="1">
    <source>
        <dbReference type="ARBA" id="ARBA00008779"/>
    </source>
</evidence>
<dbReference type="EMBL" id="ANMO01000253">
    <property type="protein sequence ID" value="EMB13642.1"/>
    <property type="molecule type" value="Genomic_DNA"/>
</dbReference>
<name>M2ALT1_9BACT</name>
<keyword evidence="4" id="KW-0106">Calcium</keyword>
<feature type="transmembrane region" description="Helical" evidence="6">
    <location>
        <begin position="44"/>
        <end position="63"/>
    </location>
</feature>
<evidence type="ECO:0000313" key="8">
    <source>
        <dbReference type="EMBL" id="EMB13642.1"/>
    </source>
</evidence>
<dbReference type="InterPro" id="IPR050738">
    <property type="entry name" value="Sulfatase"/>
</dbReference>
<dbReference type="InterPro" id="IPR000917">
    <property type="entry name" value="Sulfatase_N"/>
</dbReference>
<dbReference type="RefSeq" id="WP_008661759.1">
    <property type="nucleotide sequence ID" value="NZ_ANMO01000253.1"/>
</dbReference>
<comment type="similarity">
    <text evidence="1">Belongs to the sulfatase family.</text>
</comment>
<comment type="caution">
    <text evidence="8">The sequence shown here is derived from an EMBL/GenBank/DDBJ whole genome shotgun (WGS) entry which is preliminary data.</text>
</comment>
<evidence type="ECO:0000259" key="7">
    <source>
        <dbReference type="Pfam" id="PF00884"/>
    </source>
</evidence>
<dbReference type="SUPFAM" id="SSF53649">
    <property type="entry name" value="Alkaline phosphatase-like"/>
    <property type="match status" value="1"/>
</dbReference>
<evidence type="ECO:0000256" key="5">
    <source>
        <dbReference type="SAM" id="MobiDB-lite"/>
    </source>
</evidence>
<evidence type="ECO:0000256" key="4">
    <source>
        <dbReference type="ARBA" id="ARBA00022837"/>
    </source>
</evidence>
<evidence type="ECO:0000256" key="3">
    <source>
        <dbReference type="ARBA" id="ARBA00022801"/>
    </source>
</evidence>
<dbReference type="Proteomes" id="UP000011529">
    <property type="component" value="Unassembled WGS sequence"/>
</dbReference>
<keyword evidence="6" id="KW-0812">Transmembrane</keyword>
<evidence type="ECO:0000256" key="2">
    <source>
        <dbReference type="ARBA" id="ARBA00022723"/>
    </source>
</evidence>
<reference evidence="8" key="1">
    <citation type="submission" date="2012-11" db="EMBL/GenBank/DDBJ databases">
        <title>Permanent draft genomes of Rhodopirellula europaea strain SH398 and 6C.</title>
        <authorList>
            <person name="Richter M."/>
            <person name="Richter-Heitmann T."/>
            <person name="Frank C."/>
            <person name="Harder J."/>
            <person name="Glockner F.O."/>
        </authorList>
    </citation>
    <scope>NUCLEOTIDE SEQUENCE</scope>
    <source>
        <strain evidence="8">6C</strain>
    </source>
</reference>
<dbReference type="PANTHER" id="PTHR42693">
    <property type="entry name" value="ARYLSULFATASE FAMILY MEMBER"/>
    <property type="match status" value="1"/>
</dbReference>
<dbReference type="AlphaFoldDB" id="M2ALT1"/>
<dbReference type="InterPro" id="IPR017850">
    <property type="entry name" value="Alkaline_phosphatase_core_sf"/>
</dbReference>
<dbReference type="Pfam" id="PF00884">
    <property type="entry name" value="Sulfatase"/>
    <property type="match status" value="1"/>
</dbReference>
<evidence type="ECO:0000313" key="9">
    <source>
        <dbReference type="Proteomes" id="UP000011529"/>
    </source>
</evidence>
<dbReference type="GO" id="GO:0004065">
    <property type="term" value="F:arylsulfatase activity"/>
    <property type="evidence" value="ECO:0007669"/>
    <property type="project" value="TreeGrafter"/>
</dbReference>
<keyword evidence="6" id="KW-1133">Transmembrane helix</keyword>